<comment type="caution">
    <text evidence="1">The sequence shown here is derived from an EMBL/GenBank/DDBJ whole genome shotgun (WGS) entry which is preliminary data.</text>
</comment>
<proteinExistence type="predicted"/>
<keyword evidence="2" id="KW-1185">Reference proteome</keyword>
<name>A0A5B6VA51_9ROSI</name>
<dbReference type="AlphaFoldDB" id="A0A5B6VA51"/>
<reference evidence="1" key="1">
    <citation type="submission" date="2019-08" db="EMBL/GenBank/DDBJ databases">
        <authorList>
            <person name="Liu F."/>
        </authorList>
    </citation>
    <scope>NUCLEOTIDE SEQUENCE [LARGE SCALE GENOMIC DNA]</scope>
    <source>
        <strain evidence="1">PA1801</strain>
        <tissue evidence="1">Leaf</tissue>
    </source>
</reference>
<dbReference type="EMBL" id="SMMG02000007">
    <property type="protein sequence ID" value="KAA3465846.1"/>
    <property type="molecule type" value="Genomic_DNA"/>
</dbReference>
<evidence type="ECO:0000313" key="2">
    <source>
        <dbReference type="Proteomes" id="UP000325315"/>
    </source>
</evidence>
<organism evidence="1 2">
    <name type="scientific">Gossypium australe</name>
    <dbReference type="NCBI Taxonomy" id="47621"/>
    <lineage>
        <taxon>Eukaryota</taxon>
        <taxon>Viridiplantae</taxon>
        <taxon>Streptophyta</taxon>
        <taxon>Embryophyta</taxon>
        <taxon>Tracheophyta</taxon>
        <taxon>Spermatophyta</taxon>
        <taxon>Magnoliopsida</taxon>
        <taxon>eudicotyledons</taxon>
        <taxon>Gunneridae</taxon>
        <taxon>Pentapetalae</taxon>
        <taxon>rosids</taxon>
        <taxon>malvids</taxon>
        <taxon>Malvales</taxon>
        <taxon>Malvaceae</taxon>
        <taxon>Malvoideae</taxon>
        <taxon>Gossypium</taxon>
    </lineage>
</organism>
<gene>
    <name evidence="1" type="ORF">EPI10_000983</name>
</gene>
<evidence type="ECO:0000313" key="1">
    <source>
        <dbReference type="EMBL" id="KAA3465846.1"/>
    </source>
</evidence>
<dbReference type="Proteomes" id="UP000325315">
    <property type="component" value="Unassembled WGS sequence"/>
</dbReference>
<protein>
    <submittedName>
        <fullName evidence="1">Uncharacterized protein</fullName>
    </submittedName>
</protein>
<accession>A0A5B6VA51</accession>
<sequence length="108" mass="12565">MILKYCGVTTVQRKPRGSLRRQFDSNTLISFDQANLEAEISLRGGKDCWKQDLRKFFCVLLTQESMWQCGVASRVVQGGWRFESHKLHFGGYYFVFGRGRSKVEFKLC</sequence>